<keyword evidence="5" id="KW-1185">Reference proteome</keyword>
<organism evidence="4 5">
    <name type="scientific">Pseudoxanthomonas sacheonensis</name>
    <dbReference type="NCBI Taxonomy" id="443615"/>
    <lineage>
        <taxon>Bacteria</taxon>
        <taxon>Pseudomonadati</taxon>
        <taxon>Pseudomonadota</taxon>
        <taxon>Gammaproteobacteria</taxon>
        <taxon>Lysobacterales</taxon>
        <taxon>Lysobacteraceae</taxon>
        <taxon>Pseudoxanthomonas</taxon>
    </lineage>
</organism>
<name>A0ABU1RQY8_9GAMM</name>
<dbReference type="Pfam" id="PF01522">
    <property type="entry name" value="Polysacc_deac_1"/>
    <property type="match status" value="1"/>
</dbReference>
<dbReference type="EMBL" id="JAVDTT010000002">
    <property type="protein sequence ID" value="MDR6841187.1"/>
    <property type="molecule type" value="Genomic_DNA"/>
</dbReference>
<dbReference type="Proteomes" id="UP001254759">
    <property type="component" value="Unassembled WGS sequence"/>
</dbReference>
<dbReference type="PANTHER" id="PTHR34216">
    <property type="match status" value="1"/>
</dbReference>
<reference evidence="4 5" key="1">
    <citation type="submission" date="2023-07" db="EMBL/GenBank/DDBJ databases">
        <title>Sorghum-associated microbial communities from plants grown in Nebraska, USA.</title>
        <authorList>
            <person name="Schachtman D."/>
        </authorList>
    </citation>
    <scope>NUCLEOTIDE SEQUENCE [LARGE SCALE GENOMIC DNA]</scope>
    <source>
        <strain evidence="4 5">BE107</strain>
    </source>
</reference>
<accession>A0ABU1RQY8</accession>
<dbReference type="InterPro" id="IPR002509">
    <property type="entry name" value="NODB_dom"/>
</dbReference>
<feature type="signal peptide" evidence="2">
    <location>
        <begin position="1"/>
        <end position="20"/>
    </location>
</feature>
<evidence type="ECO:0000259" key="3">
    <source>
        <dbReference type="PROSITE" id="PS51677"/>
    </source>
</evidence>
<keyword evidence="1 2" id="KW-0732">Signal</keyword>
<protein>
    <submittedName>
        <fullName evidence="4">Peptidoglycan/xylan/chitin deacetylase (PgdA/CDA1 family)</fullName>
    </submittedName>
</protein>
<gene>
    <name evidence="4" type="ORF">J2W94_001472</name>
</gene>
<dbReference type="Gene3D" id="3.20.20.370">
    <property type="entry name" value="Glycoside hydrolase/deacetylase"/>
    <property type="match status" value="1"/>
</dbReference>
<feature type="chain" id="PRO_5046628620" evidence="2">
    <location>
        <begin position="21"/>
        <end position="264"/>
    </location>
</feature>
<dbReference type="InterPro" id="IPR011330">
    <property type="entry name" value="Glyco_hydro/deAcase_b/a-brl"/>
</dbReference>
<sequence length="264" mass="28152">MKMLLALALSLVCGVSTASATTWPEGAKAAVVLTYDDGLDSQLDHAVPVLDAAGLKATFFLAGLKPADVPRWRAVGETGHELANHTLFHPCPASKFSTDPRYTSEAYTPASMLKEIEQQNVLLTALDGKPTHGFASPCGQTMAGGVDYIEALRAANLVTYVRGVHTSPDDLRADVGRMDPMHIPSRGFDEGVTGAQLIDFAKQAQAGGGMAVYLFHGVGGDYLQVSDSAHRELITWLAAHHGEVWVTTLQGALDWAKAHPDPHQ</sequence>
<evidence type="ECO:0000313" key="4">
    <source>
        <dbReference type="EMBL" id="MDR6841187.1"/>
    </source>
</evidence>
<dbReference type="CDD" id="cd10967">
    <property type="entry name" value="CE4_GLA_like_6s"/>
    <property type="match status" value="1"/>
</dbReference>
<dbReference type="PANTHER" id="PTHR34216:SF11">
    <property type="entry name" value="CHITOOLIGOSACCHARIDE DEACETYLASE"/>
    <property type="match status" value="1"/>
</dbReference>
<dbReference type="SUPFAM" id="SSF88713">
    <property type="entry name" value="Glycoside hydrolase/deacetylase"/>
    <property type="match status" value="1"/>
</dbReference>
<dbReference type="RefSeq" id="WP_310091740.1">
    <property type="nucleotide sequence ID" value="NZ_JAVDTT010000002.1"/>
</dbReference>
<dbReference type="InterPro" id="IPR051398">
    <property type="entry name" value="Polysacch_Deacetylase"/>
</dbReference>
<proteinExistence type="predicted"/>
<evidence type="ECO:0000313" key="5">
    <source>
        <dbReference type="Proteomes" id="UP001254759"/>
    </source>
</evidence>
<evidence type="ECO:0000256" key="2">
    <source>
        <dbReference type="SAM" id="SignalP"/>
    </source>
</evidence>
<evidence type="ECO:0000256" key="1">
    <source>
        <dbReference type="ARBA" id="ARBA00022729"/>
    </source>
</evidence>
<feature type="domain" description="NodB homology" evidence="3">
    <location>
        <begin position="29"/>
        <end position="264"/>
    </location>
</feature>
<dbReference type="PROSITE" id="PS51677">
    <property type="entry name" value="NODB"/>
    <property type="match status" value="1"/>
</dbReference>
<comment type="caution">
    <text evidence="4">The sequence shown here is derived from an EMBL/GenBank/DDBJ whole genome shotgun (WGS) entry which is preliminary data.</text>
</comment>